<protein>
    <submittedName>
        <fullName evidence="1">Uncharacterized protein</fullName>
    </submittedName>
</protein>
<sequence>MNFEFTNLNTLINKLISYAEGLGF</sequence>
<evidence type="ECO:0000313" key="1">
    <source>
        <dbReference type="EMBL" id="EAA21990.1"/>
    </source>
</evidence>
<feature type="non-terminal residue" evidence="1">
    <location>
        <position position="24"/>
    </location>
</feature>
<dbReference type="EMBL" id="AABL01000695">
    <property type="protein sequence ID" value="EAA21990.1"/>
    <property type="molecule type" value="Genomic_DNA"/>
</dbReference>
<dbReference type="Proteomes" id="UP000008553">
    <property type="component" value="Unassembled WGS sequence"/>
</dbReference>
<evidence type="ECO:0000313" key="2">
    <source>
        <dbReference type="Proteomes" id="UP000008553"/>
    </source>
</evidence>
<name>Q7RLK1_PLAYO</name>
<dbReference type="PaxDb" id="73239-Q7RLK1"/>
<organism evidence="1 2">
    <name type="scientific">Plasmodium yoelii yoelii</name>
    <dbReference type="NCBI Taxonomy" id="73239"/>
    <lineage>
        <taxon>Eukaryota</taxon>
        <taxon>Sar</taxon>
        <taxon>Alveolata</taxon>
        <taxon>Apicomplexa</taxon>
        <taxon>Aconoidasida</taxon>
        <taxon>Haemosporida</taxon>
        <taxon>Plasmodiidae</taxon>
        <taxon>Plasmodium</taxon>
        <taxon>Plasmodium (Vinckeia)</taxon>
    </lineage>
</organism>
<dbReference type="AlphaFoldDB" id="Q7RLK1"/>
<reference evidence="1 2" key="1">
    <citation type="journal article" date="2002" name="Nature">
        <title>Genome sequence and comparative analysis of the model rodent malaria parasite Plasmodium yoelii yoelii.</title>
        <authorList>
            <person name="Carlton J.M."/>
            <person name="Angiuoli S.V."/>
            <person name="Suh B.B."/>
            <person name="Kooij T.W."/>
            <person name="Pertea M."/>
            <person name="Silva J.C."/>
            <person name="Ermolaeva M.D."/>
            <person name="Allen J.E."/>
            <person name="Selengut J.D."/>
            <person name="Koo H.L."/>
            <person name="Peterson J.D."/>
            <person name="Pop M."/>
            <person name="Kosack D.S."/>
            <person name="Shumway M.F."/>
            <person name="Bidwell S.L."/>
            <person name="Shallom S.J."/>
            <person name="van Aken S.E."/>
            <person name="Riedmuller S.B."/>
            <person name="Feldblyum T.V."/>
            <person name="Cho J.K."/>
            <person name="Quackenbush J."/>
            <person name="Sedegah M."/>
            <person name="Shoaibi A."/>
            <person name="Cummings L.M."/>
            <person name="Florens L."/>
            <person name="Yates J.R."/>
            <person name="Raine J.D."/>
            <person name="Sinden R.E."/>
            <person name="Harris M.A."/>
            <person name="Cunningham D.A."/>
            <person name="Preiser P.R."/>
            <person name="Bergman L.W."/>
            <person name="Vaidya A.B."/>
            <person name="van Lin L.H."/>
            <person name="Janse C.J."/>
            <person name="Waters A.P."/>
            <person name="Smith H.O."/>
            <person name="White O.R."/>
            <person name="Salzberg S.L."/>
            <person name="Venter J.C."/>
            <person name="Fraser C.M."/>
            <person name="Hoffman S.L."/>
            <person name="Gardner M.J."/>
            <person name="Carucci D.J."/>
        </authorList>
    </citation>
    <scope>NUCLEOTIDE SEQUENCE [LARGE SCALE GENOMIC DNA]</scope>
    <source>
        <strain evidence="1 2">17XNL</strain>
    </source>
</reference>
<accession>Q7RLK1</accession>
<comment type="caution">
    <text evidence="1">The sequence shown here is derived from an EMBL/GenBank/DDBJ whole genome shotgun (WGS) entry which is preliminary data.</text>
</comment>
<keyword evidence="2" id="KW-1185">Reference proteome</keyword>
<dbReference type="InParanoid" id="Q7RLK1"/>
<gene>
    <name evidence="1" type="ORF">PY02540</name>
</gene>
<proteinExistence type="predicted"/>